<name>A0A9X2HI03_9SPHN</name>
<accession>A0A9X2HI03</accession>
<evidence type="ECO:0000313" key="2">
    <source>
        <dbReference type="EMBL" id="MCP3731536.1"/>
    </source>
</evidence>
<proteinExistence type="predicted"/>
<dbReference type="EMBL" id="JAMLDX010000010">
    <property type="protein sequence ID" value="MCP3731536.1"/>
    <property type="molecule type" value="Genomic_DNA"/>
</dbReference>
<sequence>MIVYLLPLLQSASATLPDITISAHVEARSVEISTTGGRIAASASPEGGSTAAASTSLPRGSLRGRNVKAMLDVQARIGDPASDNREKK</sequence>
<keyword evidence="3" id="KW-1185">Reference proteome</keyword>
<reference evidence="2" key="1">
    <citation type="submission" date="2022-05" db="EMBL/GenBank/DDBJ databases">
        <title>Sphingomonas sp. strain MG17 Genome sequencing and assembly.</title>
        <authorList>
            <person name="Kim I."/>
        </authorList>
    </citation>
    <scope>NUCLEOTIDE SEQUENCE</scope>
    <source>
        <strain evidence="2">MG17</strain>
    </source>
</reference>
<comment type="caution">
    <text evidence="2">The sequence shown here is derived from an EMBL/GenBank/DDBJ whole genome shotgun (WGS) entry which is preliminary data.</text>
</comment>
<evidence type="ECO:0000256" key="1">
    <source>
        <dbReference type="SAM" id="MobiDB-lite"/>
    </source>
</evidence>
<organism evidence="2 3">
    <name type="scientific">Sphingomonas tagetis</name>
    <dbReference type="NCBI Taxonomy" id="2949092"/>
    <lineage>
        <taxon>Bacteria</taxon>
        <taxon>Pseudomonadati</taxon>
        <taxon>Pseudomonadota</taxon>
        <taxon>Alphaproteobacteria</taxon>
        <taxon>Sphingomonadales</taxon>
        <taxon>Sphingomonadaceae</taxon>
        <taxon>Sphingomonas</taxon>
    </lineage>
</organism>
<dbReference type="Proteomes" id="UP001139451">
    <property type="component" value="Unassembled WGS sequence"/>
</dbReference>
<feature type="region of interest" description="Disordered" evidence="1">
    <location>
        <begin position="35"/>
        <end position="65"/>
    </location>
</feature>
<dbReference type="RefSeq" id="WP_254294215.1">
    <property type="nucleotide sequence ID" value="NZ_JAMLDX010000010.1"/>
</dbReference>
<evidence type="ECO:0000313" key="3">
    <source>
        <dbReference type="Proteomes" id="UP001139451"/>
    </source>
</evidence>
<dbReference type="AlphaFoldDB" id="A0A9X2HI03"/>
<protein>
    <submittedName>
        <fullName evidence="2">Uncharacterized protein</fullName>
    </submittedName>
</protein>
<gene>
    <name evidence="2" type="ORF">M9978_13995</name>
</gene>